<dbReference type="OrthoDB" id="60033at2759"/>
<dbReference type="InterPro" id="IPR035965">
    <property type="entry name" value="PAS-like_dom_sf"/>
</dbReference>
<dbReference type="SUPFAM" id="SSF55785">
    <property type="entry name" value="PYP-like sensor domain (PAS domain)"/>
    <property type="match status" value="1"/>
</dbReference>
<dbReference type="CDD" id="cd00130">
    <property type="entry name" value="PAS"/>
    <property type="match status" value="1"/>
</dbReference>
<name>A0A5N6JTK7_MONLA</name>
<evidence type="ECO:0000256" key="1">
    <source>
        <dbReference type="ARBA" id="ARBA00000085"/>
    </source>
</evidence>
<dbReference type="GO" id="GO:0009927">
    <property type="term" value="F:histidine phosphotransfer kinase activity"/>
    <property type="evidence" value="ECO:0007669"/>
    <property type="project" value="TreeGrafter"/>
</dbReference>
<evidence type="ECO:0000256" key="4">
    <source>
        <dbReference type="ARBA" id="ARBA00022777"/>
    </source>
</evidence>
<protein>
    <recommendedName>
        <fullName evidence="2">histidine kinase</fullName>
        <ecNumber evidence="2">2.7.13.3</ecNumber>
    </recommendedName>
</protein>
<dbReference type="InterPro" id="IPR036890">
    <property type="entry name" value="HATPase_C_sf"/>
</dbReference>
<dbReference type="InterPro" id="IPR005467">
    <property type="entry name" value="His_kinase_dom"/>
</dbReference>
<evidence type="ECO:0000313" key="7">
    <source>
        <dbReference type="EMBL" id="KAB8292409.1"/>
    </source>
</evidence>
<evidence type="ECO:0000256" key="2">
    <source>
        <dbReference type="ARBA" id="ARBA00012438"/>
    </source>
</evidence>
<dbReference type="GO" id="GO:0005886">
    <property type="term" value="C:plasma membrane"/>
    <property type="evidence" value="ECO:0007669"/>
    <property type="project" value="TreeGrafter"/>
</dbReference>
<feature type="region of interest" description="Disordered" evidence="5">
    <location>
        <begin position="1"/>
        <end position="34"/>
    </location>
</feature>
<evidence type="ECO:0000259" key="6">
    <source>
        <dbReference type="PROSITE" id="PS50109"/>
    </source>
</evidence>
<dbReference type="Gene3D" id="3.30.450.20">
    <property type="entry name" value="PAS domain"/>
    <property type="match status" value="1"/>
</dbReference>
<dbReference type="Gene3D" id="1.10.287.130">
    <property type="match status" value="1"/>
</dbReference>
<dbReference type="Pfam" id="PF26131">
    <property type="entry name" value="PAS-like"/>
    <property type="match status" value="1"/>
</dbReference>
<sequence length="742" mass="83152">MMATHRRPENYPQRERMRNSMGHNNTTTTTNNNNGVMRSDIVLAELGAVDLLRQDSRPSFIVDLMIDDENYELPIVFTNDAFKTYTGFKDIASWLLGNSSQRREAFVKWIYTRPNFAVNQYWFQQQRWSKVLLGNRWCVVSGHEMAFSKSAAKDRHILDFESSQSRYFSHRGNGDGNMTFRSSRDCGITKPPGSHNPAVAARAYFRPPSLSFETPFAKFFSSKDWSSTAVESISEQLLDMTSLISSFTQLSPIAMFVMDAKDGSLIFANDAWTRITGGTLEECTDLKWLECLIDEDRPFVAKQWYTLINERRPVHFQGRLKTLWKPPVPDPALFGENEVYYTWGECSAVPRFNEKGELEHVVGCLSDVTNLKWAARMQERRANQAMEEARKREEFMNITSHELMNPLSAVIQCADTMISSLDAINESLSATHNKVLHDDSATDYAEVKRILTRNIEMAKIILGCGEHQKRIMNDTRTMSKLDINMLSISSIRAEPIRVVDTAVAMLSGEISKSDINLQLELDPSIKALGVNWLVFDPSRFLQLLLNLIMNANKFTTSSEARKVVVCLGATTGTPYHREIGREIQYIPLRTARNDPTSKSASGTGEVVYLHCSVTDTGKGLSEIERRDLFKKLSQPFTSTHTQSGDPGLGLFICRELAELQGGAIGIGYADPQGIELVLNTGFELDVVISLSELDLSEPTMTSSSLSSCTCKLTKGGNLVDMLIKDTGADPWGACSGSVEKKE</sequence>
<feature type="domain" description="Histidine kinase" evidence="6">
    <location>
        <begin position="398"/>
        <end position="684"/>
    </location>
</feature>
<proteinExistence type="predicted"/>
<evidence type="ECO:0000256" key="5">
    <source>
        <dbReference type="SAM" id="MobiDB-lite"/>
    </source>
</evidence>
<dbReference type="Proteomes" id="UP000326757">
    <property type="component" value="Unassembled WGS sequence"/>
</dbReference>
<dbReference type="InterPro" id="IPR000014">
    <property type="entry name" value="PAS"/>
</dbReference>
<feature type="compositionally biased region" description="Low complexity" evidence="5">
    <location>
        <begin position="24"/>
        <end position="34"/>
    </location>
</feature>
<dbReference type="PANTHER" id="PTHR43047:SF68">
    <property type="entry name" value="HISTIDINE KINASE 5"/>
    <property type="match status" value="1"/>
</dbReference>
<dbReference type="Pfam" id="PF13426">
    <property type="entry name" value="PAS_9"/>
    <property type="match status" value="1"/>
</dbReference>
<evidence type="ECO:0000256" key="3">
    <source>
        <dbReference type="ARBA" id="ARBA00022679"/>
    </source>
</evidence>
<dbReference type="SUPFAM" id="SSF47384">
    <property type="entry name" value="Homodimeric domain of signal transducing histidine kinase"/>
    <property type="match status" value="1"/>
</dbReference>
<accession>A0A5N6JTK7</accession>
<dbReference type="EC" id="2.7.13.3" evidence="2"/>
<evidence type="ECO:0000313" key="8">
    <source>
        <dbReference type="Proteomes" id="UP000326757"/>
    </source>
</evidence>
<dbReference type="InterPro" id="IPR003594">
    <property type="entry name" value="HATPase_dom"/>
</dbReference>
<dbReference type="SUPFAM" id="SSF55874">
    <property type="entry name" value="ATPase domain of HSP90 chaperone/DNA topoisomerase II/histidine kinase"/>
    <property type="match status" value="1"/>
</dbReference>
<gene>
    <name evidence="7" type="ORF">EYC80_008139</name>
</gene>
<keyword evidence="4" id="KW-0418">Kinase</keyword>
<dbReference type="InterPro" id="IPR036097">
    <property type="entry name" value="HisK_dim/P_sf"/>
</dbReference>
<dbReference type="SMART" id="SM00091">
    <property type="entry name" value="PAS"/>
    <property type="match status" value="1"/>
</dbReference>
<comment type="caution">
    <text evidence="7">The sequence shown here is derived from an EMBL/GenBank/DDBJ whole genome shotgun (WGS) entry which is preliminary data.</text>
</comment>
<dbReference type="InterPro" id="IPR058846">
    <property type="entry name" value="PAS-like"/>
</dbReference>
<dbReference type="Gene3D" id="3.30.565.10">
    <property type="entry name" value="Histidine kinase-like ATPase, C-terminal domain"/>
    <property type="match status" value="1"/>
</dbReference>
<dbReference type="PANTHER" id="PTHR43047">
    <property type="entry name" value="TWO-COMPONENT HISTIDINE PROTEIN KINASE"/>
    <property type="match status" value="1"/>
</dbReference>
<dbReference type="PROSITE" id="PS50109">
    <property type="entry name" value="HIS_KIN"/>
    <property type="match status" value="1"/>
</dbReference>
<dbReference type="SMART" id="SM00387">
    <property type="entry name" value="HATPase_c"/>
    <property type="match status" value="1"/>
</dbReference>
<keyword evidence="8" id="KW-1185">Reference proteome</keyword>
<keyword evidence="3" id="KW-0808">Transferase</keyword>
<organism evidence="7 8">
    <name type="scientific">Monilinia laxa</name>
    <name type="common">Brown rot fungus</name>
    <name type="synonym">Sclerotinia laxa</name>
    <dbReference type="NCBI Taxonomy" id="61186"/>
    <lineage>
        <taxon>Eukaryota</taxon>
        <taxon>Fungi</taxon>
        <taxon>Dikarya</taxon>
        <taxon>Ascomycota</taxon>
        <taxon>Pezizomycotina</taxon>
        <taxon>Leotiomycetes</taxon>
        <taxon>Helotiales</taxon>
        <taxon>Sclerotiniaceae</taxon>
        <taxon>Monilinia</taxon>
    </lineage>
</organism>
<comment type="catalytic activity">
    <reaction evidence="1">
        <text>ATP + protein L-histidine = ADP + protein N-phospho-L-histidine.</text>
        <dbReference type="EC" id="2.7.13.3"/>
    </reaction>
</comment>
<dbReference type="EMBL" id="VIGI01000013">
    <property type="protein sequence ID" value="KAB8292409.1"/>
    <property type="molecule type" value="Genomic_DNA"/>
</dbReference>
<feature type="compositionally biased region" description="Basic and acidic residues" evidence="5">
    <location>
        <begin position="1"/>
        <end position="18"/>
    </location>
</feature>
<dbReference type="AlphaFoldDB" id="A0A5N6JTK7"/>
<dbReference type="Pfam" id="PF02518">
    <property type="entry name" value="HATPase_c"/>
    <property type="match status" value="1"/>
</dbReference>
<dbReference type="GO" id="GO:0000155">
    <property type="term" value="F:phosphorelay sensor kinase activity"/>
    <property type="evidence" value="ECO:0007669"/>
    <property type="project" value="InterPro"/>
</dbReference>
<reference evidence="7 8" key="1">
    <citation type="submission" date="2019-06" db="EMBL/GenBank/DDBJ databases">
        <title>Genome Sequence of the Brown Rot Fungal Pathogen Monilinia laxa.</title>
        <authorList>
            <person name="De Miccolis Angelini R.M."/>
            <person name="Landi L."/>
            <person name="Abate D."/>
            <person name="Pollastro S."/>
            <person name="Romanazzi G."/>
            <person name="Faretra F."/>
        </authorList>
    </citation>
    <scope>NUCLEOTIDE SEQUENCE [LARGE SCALE GENOMIC DNA]</scope>
    <source>
        <strain evidence="7 8">Mlax316</strain>
    </source>
</reference>